<dbReference type="eggNOG" id="ENOG50334UZ">
    <property type="taxonomic scope" value="Bacteria"/>
</dbReference>
<proteinExistence type="predicted"/>
<dbReference type="HOGENOM" id="CLU_1657463_0_0_9"/>
<reference evidence="2 3" key="1">
    <citation type="journal article" date="2011" name="J. Bacteriol.">
        <title>Genome sequence of Brevibacillus laterosporus LMG 15441, a pathogen of invertebrates.</title>
        <authorList>
            <person name="Djukic M."/>
            <person name="Poehlein A."/>
            <person name="Thurmer A."/>
            <person name="Daniel R."/>
        </authorList>
    </citation>
    <scope>NUCLEOTIDE SEQUENCE [LARGE SCALE GENOMIC DNA]</scope>
    <source>
        <strain evidence="2 3">LMG 15441</strain>
    </source>
</reference>
<dbReference type="EMBL" id="CP007806">
    <property type="protein sequence ID" value="AIG27249.1"/>
    <property type="molecule type" value="Genomic_DNA"/>
</dbReference>
<feature type="compositionally biased region" description="Low complexity" evidence="1">
    <location>
        <begin position="11"/>
        <end position="27"/>
    </location>
</feature>
<name>A0A075R643_BRELA</name>
<organism evidence="2 3">
    <name type="scientific">Brevibacillus laterosporus LMG 15441</name>
    <dbReference type="NCBI Taxonomy" id="1042163"/>
    <lineage>
        <taxon>Bacteria</taxon>
        <taxon>Bacillati</taxon>
        <taxon>Bacillota</taxon>
        <taxon>Bacilli</taxon>
        <taxon>Bacillales</taxon>
        <taxon>Paenibacillaceae</taxon>
        <taxon>Brevibacillus</taxon>
    </lineage>
</organism>
<evidence type="ECO:0000313" key="2">
    <source>
        <dbReference type="EMBL" id="AIG27249.1"/>
    </source>
</evidence>
<feature type="compositionally biased region" description="Basic residues" evidence="1">
    <location>
        <begin position="56"/>
        <end position="70"/>
    </location>
</feature>
<sequence>MDSFQKNNMLAQNSSNNAKKKQSANNSLDNEKRKQPTDNSSDNKKKKQPTNYSSNNKKKKQSTNNAKKKQSTNNSSILHCMNGNNLELIVAALLLTGKLRVDAVQLFRQATMIVSLTGKYVTLGDLNNTNVDSMLKFLNDNGNITVDEIIQALKKKMDN</sequence>
<protein>
    <submittedName>
        <fullName evidence="2">Uncharacterized protein</fullName>
    </submittedName>
</protein>
<evidence type="ECO:0000256" key="1">
    <source>
        <dbReference type="SAM" id="MobiDB-lite"/>
    </source>
</evidence>
<gene>
    <name evidence="2" type="ORF">BRLA_c029370</name>
</gene>
<dbReference type="Proteomes" id="UP000005850">
    <property type="component" value="Chromosome"/>
</dbReference>
<accession>A0A075R643</accession>
<keyword evidence="3" id="KW-1185">Reference proteome</keyword>
<dbReference type="AlphaFoldDB" id="A0A075R643"/>
<dbReference type="KEGG" id="blr:BRLA_c029370"/>
<evidence type="ECO:0000313" key="3">
    <source>
        <dbReference type="Proteomes" id="UP000005850"/>
    </source>
</evidence>
<dbReference type="RefSeq" id="WP_003335874.1">
    <property type="nucleotide sequence ID" value="NZ_CP007806.1"/>
</dbReference>
<feature type="compositionally biased region" description="Polar residues" evidence="1">
    <location>
        <begin position="1"/>
        <end position="10"/>
    </location>
</feature>
<feature type="region of interest" description="Disordered" evidence="1">
    <location>
        <begin position="1"/>
        <end position="76"/>
    </location>
</feature>